<evidence type="ECO:0000313" key="5">
    <source>
        <dbReference type="EMBL" id="ABJ90622.1"/>
    </source>
</evidence>
<evidence type="ECO:0000256" key="2">
    <source>
        <dbReference type="ARBA" id="ARBA00023136"/>
    </source>
</evidence>
<dbReference type="eggNOG" id="COG4775">
    <property type="taxonomic scope" value="Bacteria"/>
</dbReference>
<dbReference type="Gene3D" id="2.40.160.50">
    <property type="entry name" value="membrane protein fhac: a member of the omp85/tpsb transporter family"/>
    <property type="match status" value="1"/>
</dbReference>
<evidence type="ECO:0000313" key="6">
    <source>
        <dbReference type="Proteomes" id="UP000000669"/>
    </source>
</evidence>
<dbReference type="InterPro" id="IPR000184">
    <property type="entry name" value="Bac_surfAg_D15"/>
</dbReference>
<evidence type="ECO:0000256" key="1">
    <source>
        <dbReference type="ARBA" id="ARBA00004370"/>
    </source>
</evidence>
<dbReference type="KEGG" id="bcc:BCc_146"/>
<evidence type="ECO:0000256" key="3">
    <source>
        <dbReference type="SAM" id="SignalP"/>
    </source>
</evidence>
<feature type="chain" id="PRO_5004164668" evidence="3">
    <location>
        <begin position="21"/>
        <end position="571"/>
    </location>
</feature>
<keyword evidence="3" id="KW-0732">Signal</keyword>
<dbReference type="EMBL" id="CP000263">
    <property type="protein sequence ID" value="ABJ90622.1"/>
    <property type="molecule type" value="Genomic_DNA"/>
</dbReference>
<dbReference type="AlphaFoldDB" id="Q057S7"/>
<comment type="subcellular location">
    <subcellularLocation>
        <location evidence="1">Membrane</location>
    </subcellularLocation>
</comment>
<dbReference type="Proteomes" id="UP000000669">
    <property type="component" value="Chromosome"/>
</dbReference>
<gene>
    <name evidence="5" type="primary">yaeT</name>
    <name evidence="5" type="ordered locus">BCc_146</name>
</gene>
<feature type="signal peptide" evidence="3">
    <location>
        <begin position="1"/>
        <end position="20"/>
    </location>
</feature>
<dbReference type="STRING" id="372461.BCc_146"/>
<name>Q057S7_BUCCC</name>
<dbReference type="HOGENOM" id="CLU_477086_0_0_6"/>
<dbReference type="GO" id="GO:0019867">
    <property type="term" value="C:outer membrane"/>
    <property type="evidence" value="ECO:0007669"/>
    <property type="project" value="InterPro"/>
</dbReference>
<dbReference type="OrthoDB" id="9803054at2"/>
<feature type="domain" description="Bacterial surface antigen (D15)" evidence="4">
    <location>
        <begin position="215"/>
        <end position="556"/>
    </location>
</feature>
<dbReference type="Pfam" id="PF01103">
    <property type="entry name" value="Omp85"/>
    <property type="match status" value="1"/>
</dbReference>
<protein>
    <submittedName>
        <fullName evidence="5">Outer membrane protein</fullName>
    </submittedName>
</protein>
<keyword evidence="6" id="KW-1185">Reference proteome</keyword>
<dbReference type="RefSeq" id="WP_011672541.1">
    <property type="nucleotide sequence ID" value="NC_008513.1"/>
</dbReference>
<organism evidence="5 6">
    <name type="scientific">Buchnera aphidicola subsp. Cinara cedri (strain Cc)</name>
    <dbReference type="NCBI Taxonomy" id="372461"/>
    <lineage>
        <taxon>Bacteria</taxon>
        <taxon>Pseudomonadati</taxon>
        <taxon>Pseudomonadota</taxon>
        <taxon>Gammaproteobacteria</taxon>
        <taxon>Enterobacterales</taxon>
        <taxon>Erwiniaceae</taxon>
        <taxon>Buchnera</taxon>
    </lineage>
</organism>
<accession>Q057S7</accession>
<sequence length="571" mass="68418">MLLKKIFFIFFLLFSTSVSAGNISNGKNIYIKKNKNFYCLNILKSIKLNFLNYSKNFHLYKNKKKILKLNNYINFSKNNFFSLNKFNFLKFFNNKKIVNEIFFLNYFKNFYIKNNINNTIFLKKIISLHKLFFFHKNHNKKYLSNSFFLKNKFNNICNINFLNYKNNYIQKKLNIFKNFNFKNIFNRRNIKNFHISTSYDKDKGLFLQLLLLEKNIFNTNNELYFRILKNFIDTKINIYLIKSLTSFKDFFLKSDAFINHFKENNYSKKNYINKLFGFCSLLSSPIKNNKKFSMSLGYQNIKLSYISPHINLFQYLSSISKKFSLKTKRNTFFINDFFVKYMFDFNNIKEKNFFKNGVHAKILGKLSLPLFDNFYNKIFLKIHQYTSFKNLFNLVIHNVLELGFGSSLGKNVYPFYENYKFSKKNLRSGFKDNSIGPTAIYYKLNYNNIQNKEMLRTSKFYPSTDYLGGNEIIHLNTELLFPKVKVLYNFFKCFQIGFFSDIIRIVDHQWDNRMLLYSINKKMNFINPNKLYFSVGSFARLITSLGPISVTFSLPICPNDFSDSCFKKFMY</sequence>
<reference evidence="5 6" key="1">
    <citation type="journal article" date="2006" name="Science">
        <title>A small microbial genome: the end of a long symbiotic relationship?</title>
        <authorList>
            <person name="Perez-Brocal V."/>
            <person name="Gil R."/>
            <person name="Ramos S."/>
            <person name="Lamelas A."/>
            <person name="Postigo M."/>
            <person name="Michelena J.M."/>
            <person name="Silva F.J."/>
            <person name="Moya A."/>
            <person name="Latorre A."/>
        </authorList>
    </citation>
    <scope>NUCLEOTIDE SEQUENCE [LARGE SCALE GENOMIC DNA]</scope>
    <source>
        <strain evidence="6">Cc</strain>
    </source>
</reference>
<evidence type="ECO:0000259" key="4">
    <source>
        <dbReference type="Pfam" id="PF01103"/>
    </source>
</evidence>
<keyword evidence="2" id="KW-0472">Membrane</keyword>
<proteinExistence type="predicted"/>